<feature type="non-terminal residue" evidence="2">
    <location>
        <position position="1"/>
    </location>
</feature>
<evidence type="ECO:0000313" key="2">
    <source>
        <dbReference type="EMBL" id="RCN23826.1"/>
    </source>
</evidence>
<proteinExistence type="predicted"/>
<accession>A0A368EW52</accession>
<sequence length="209" mass="23296">IRIFSTPGVVEKKKRGRPRTNSRPATALPIEMHQSVSVFVDIDSPEEKIKPSSISESIIRGSTASVPPVHIEVPKANAVVKEEAEDVDEVKADNTEHHDTSGEESIVTPKLPHRKKAKLNKSPKGLRSSWRQRSTRMNADMASKCGLSIEEQQAEDVAGFLADCLEESKKEQRVRQKIRELDPLPSGSRTFFDMVSFNVRCLSICSVTY</sequence>
<feature type="compositionally biased region" description="Basic and acidic residues" evidence="1">
    <location>
        <begin position="89"/>
        <end position="101"/>
    </location>
</feature>
<organism evidence="2 3">
    <name type="scientific">Ancylostoma caninum</name>
    <name type="common">Dog hookworm</name>
    <dbReference type="NCBI Taxonomy" id="29170"/>
    <lineage>
        <taxon>Eukaryota</taxon>
        <taxon>Metazoa</taxon>
        <taxon>Ecdysozoa</taxon>
        <taxon>Nematoda</taxon>
        <taxon>Chromadorea</taxon>
        <taxon>Rhabditida</taxon>
        <taxon>Rhabditina</taxon>
        <taxon>Rhabditomorpha</taxon>
        <taxon>Strongyloidea</taxon>
        <taxon>Ancylostomatidae</taxon>
        <taxon>Ancylostomatinae</taxon>
        <taxon>Ancylostoma</taxon>
    </lineage>
</organism>
<evidence type="ECO:0000313" key="3">
    <source>
        <dbReference type="Proteomes" id="UP000252519"/>
    </source>
</evidence>
<feature type="compositionally biased region" description="Basic residues" evidence="1">
    <location>
        <begin position="111"/>
        <end position="121"/>
    </location>
</feature>
<comment type="caution">
    <text evidence="2">The sequence shown here is derived from an EMBL/GenBank/DDBJ whole genome shotgun (WGS) entry which is preliminary data.</text>
</comment>
<feature type="region of interest" description="Disordered" evidence="1">
    <location>
        <begin position="87"/>
        <end position="132"/>
    </location>
</feature>
<keyword evidence="3" id="KW-1185">Reference proteome</keyword>
<dbReference type="EMBL" id="JOJR01024890">
    <property type="protein sequence ID" value="RCN23826.1"/>
    <property type="molecule type" value="Genomic_DNA"/>
</dbReference>
<gene>
    <name evidence="2" type="ORF">ANCCAN_30485</name>
</gene>
<dbReference type="OrthoDB" id="10650736at2759"/>
<evidence type="ECO:0000256" key="1">
    <source>
        <dbReference type="SAM" id="MobiDB-lite"/>
    </source>
</evidence>
<name>A0A368EW52_ANCCA</name>
<dbReference type="AlphaFoldDB" id="A0A368EW52"/>
<reference evidence="2 3" key="1">
    <citation type="submission" date="2014-10" db="EMBL/GenBank/DDBJ databases">
        <title>Draft genome of the hookworm Ancylostoma caninum.</title>
        <authorList>
            <person name="Mitreva M."/>
        </authorList>
    </citation>
    <scope>NUCLEOTIDE SEQUENCE [LARGE SCALE GENOMIC DNA]</scope>
    <source>
        <strain evidence="2 3">Baltimore</strain>
    </source>
</reference>
<feature type="region of interest" description="Disordered" evidence="1">
    <location>
        <begin position="7"/>
        <end position="26"/>
    </location>
</feature>
<dbReference type="Proteomes" id="UP000252519">
    <property type="component" value="Unassembled WGS sequence"/>
</dbReference>
<protein>
    <submittedName>
        <fullName evidence="2">Uncharacterized protein</fullName>
    </submittedName>
</protein>